<sequence>MKKWIKRVLWFLVGLVLIFTSVVYFYLPRLVIEIKNPIVFKHRDIPVTYGEVFPDGKEVTITTFDNLKLKGFLTYATTQKAKGTVILLHGIRSVKESYIGLSKDLSVQGYNTFAFDLRAHGESEGRYNTFGAKERKDVSAIVDYLDGKGYSNVGVWGRSLGGAIALQALGTDDRLKFGVIESTFSDFNIVVHDYTALFTGIDSYAFSNFLVKRAGEIGEFNPESVKPVELCKQIKQPIYMSHGTADHRIAYKYGKMNYDALASEQKVFETIPNATHMNVWYIAGEAHFNKIVNFLNETIAE</sequence>
<keyword evidence="1" id="KW-1133">Transmembrane helix</keyword>
<protein>
    <submittedName>
        <fullName evidence="3">Esterase</fullName>
    </submittedName>
</protein>
<gene>
    <name evidence="3" type="ORF">Y10_25620</name>
</gene>
<keyword evidence="1" id="KW-0472">Membrane</keyword>
<feature type="transmembrane region" description="Helical" evidence="1">
    <location>
        <begin position="7"/>
        <end position="27"/>
    </location>
</feature>
<keyword evidence="4" id="KW-1185">Reference proteome</keyword>
<dbReference type="InterPro" id="IPR052920">
    <property type="entry name" value="DNA-binding_regulatory"/>
</dbReference>
<dbReference type="RefSeq" id="WP_281765826.1">
    <property type="nucleotide sequence ID" value="NZ_BRVO01000003.1"/>
</dbReference>
<name>A0ABQ5MLD2_9FLAO</name>
<dbReference type="InterPro" id="IPR022742">
    <property type="entry name" value="Hydrolase_4"/>
</dbReference>
<organism evidence="3 4">
    <name type="scientific">Neptunitalea lumnitzerae</name>
    <dbReference type="NCBI Taxonomy" id="2965509"/>
    <lineage>
        <taxon>Bacteria</taxon>
        <taxon>Pseudomonadati</taxon>
        <taxon>Bacteroidota</taxon>
        <taxon>Flavobacteriia</taxon>
        <taxon>Flavobacteriales</taxon>
        <taxon>Flavobacteriaceae</taxon>
        <taxon>Neptunitalea</taxon>
    </lineage>
</organism>
<dbReference type="EMBL" id="BRVO01000003">
    <property type="protein sequence ID" value="GLB50194.1"/>
    <property type="molecule type" value="Genomic_DNA"/>
</dbReference>
<evidence type="ECO:0000313" key="3">
    <source>
        <dbReference type="EMBL" id="GLB50194.1"/>
    </source>
</evidence>
<dbReference type="SUPFAM" id="SSF53474">
    <property type="entry name" value="alpha/beta-Hydrolases"/>
    <property type="match status" value="1"/>
</dbReference>
<evidence type="ECO:0000256" key="1">
    <source>
        <dbReference type="SAM" id="Phobius"/>
    </source>
</evidence>
<dbReference type="Gene3D" id="3.40.50.1820">
    <property type="entry name" value="alpha/beta hydrolase"/>
    <property type="match status" value="1"/>
</dbReference>
<dbReference type="InterPro" id="IPR029058">
    <property type="entry name" value="AB_hydrolase_fold"/>
</dbReference>
<dbReference type="Pfam" id="PF12146">
    <property type="entry name" value="Hydrolase_4"/>
    <property type="match status" value="1"/>
</dbReference>
<comment type="caution">
    <text evidence="3">The sequence shown here is derived from an EMBL/GenBank/DDBJ whole genome shotgun (WGS) entry which is preliminary data.</text>
</comment>
<evidence type="ECO:0000313" key="4">
    <source>
        <dbReference type="Proteomes" id="UP001143543"/>
    </source>
</evidence>
<keyword evidence="1" id="KW-0812">Transmembrane</keyword>
<dbReference type="PANTHER" id="PTHR43358:SF4">
    <property type="entry name" value="ALPHA_BETA HYDROLASE FOLD-1 DOMAIN-CONTAINING PROTEIN"/>
    <property type="match status" value="1"/>
</dbReference>
<proteinExistence type="predicted"/>
<dbReference type="PANTHER" id="PTHR43358">
    <property type="entry name" value="ALPHA/BETA-HYDROLASE"/>
    <property type="match status" value="1"/>
</dbReference>
<evidence type="ECO:0000259" key="2">
    <source>
        <dbReference type="Pfam" id="PF12146"/>
    </source>
</evidence>
<feature type="domain" description="Serine aminopeptidase S33" evidence="2">
    <location>
        <begin position="79"/>
        <end position="180"/>
    </location>
</feature>
<accession>A0ABQ5MLD2</accession>
<dbReference type="Proteomes" id="UP001143543">
    <property type="component" value="Unassembled WGS sequence"/>
</dbReference>
<reference evidence="3" key="1">
    <citation type="submission" date="2022-07" db="EMBL/GenBank/DDBJ databases">
        <title>Taxonomy of Novel Oxalotrophic and Methylotrophic Bacteria.</title>
        <authorList>
            <person name="Sahin N."/>
            <person name="Tani A."/>
        </authorList>
    </citation>
    <scope>NUCLEOTIDE SEQUENCE</scope>
    <source>
        <strain evidence="3">Y10</strain>
    </source>
</reference>